<sequence length="341" mass="38955">MTLWPRTPQFNDDDYPYVNPSKDRKVALITGGNSGIGFFTVLHLYLHGYVVYIAGRSKSRVLKSIKELKEQADRIRSKYSGSLINERFLGELYFLEIDLLNLNSVLVGAENFANLEKRLDILINNAGVMALPFSMTQDGFEIQLQTNYIAPFVLTTKLLPILERTAELSTNKVPPRILYLSSIGHKFAFRYFNMNSTFNYKPNIIFTWFRYGLAKTAGIHFMKMLALRNPKILSMAVHPGFVMNTNLFSYWTSLPIIGIMFWCLFQIFGFFFGVSNEIGSYASVKCCLDQNLSIEKSNGKYFATNGVEAEPSSVAKNMDYAARTWIWTIHQLSERNINIPN</sequence>
<dbReference type="Proteomes" id="UP000095085">
    <property type="component" value="Unassembled WGS sequence"/>
</dbReference>
<evidence type="ECO:0000313" key="4">
    <source>
        <dbReference type="Proteomes" id="UP000095085"/>
    </source>
</evidence>
<keyword evidence="1" id="KW-0560">Oxidoreductase</keyword>
<dbReference type="GeneID" id="30993524"/>
<keyword evidence="2" id="KW-0472">Membrane</keyword>
<dbReference type="GO" id="GO:0005739">
    <property type="term" value="C:mitochondrion"/>
    <property type="evidence" value="ECO:0007669"/>
    <property type="project" value="EnsemblFungi"/>
</dbReference>
<proteinExistence type="predicted"/>
<dbReference type="EMBL" id="KV454544">
    <property type="protein sequence ID" value="ODV65528.1"/>
    <property type="molecule type" value="Genomic_DNA"/>
</dbReference>
<reference evidence="4" key="1">
    <citation type="submission" date="2016-05" db="EMBL/GenBank/DDBJ databases">
        <title>Comparative genomics of biotechnologically important yeasts.</title>
        <authorList>
            <consortium name="DOE Joint Genome Institute"/>
            <person name="Riley R."/>
            <person name="Haridas S."/>
            <person name="Wolfe K.H."/>
            <person name="Lopes M.R."/>
            <person name="Hittinger C.T."/>
            <person name="Goker M."/>
            <person name="Salamov A."/>
            <person name="Wisecaver J."/>
            <person name="Long T.M."/>
            <person name="Aerts A.L."/>
            <person name="Barry K."/>
            <person name="Choi C."/>
            <person name="Clum A."/>
            <person name="Coughlan A.Y."/>
            <person name="Deshpande S."/>
            <person name="Douglass A.P."/>
            <person name="Hanson S.J."/>
            <person name="Klenk H.-P."/>
            <person name="Labutti K."/>
            <person name="Lapidus A."/>
            <person name="Lindquist E."/>
            <person name="Lipzen A."/>
            <person name="Meier-Kolthoff J.P."/>
            <person name="Ohm R.A."/>
            <person name="Otillar R.P."/>
            <person name="Pangilinan J."/>
            <person name="Peng Y."/>
            <person name="Rokas A."/>
            <person name="Rosa C.A."/>
            <person name="Scheuner C."/>
            <person name="Sibirny A.A."/>
            <person name="Slot J.C."/>
            <person name="Stielow J.B."/>
            <person name="Sun H."/>
            <person name="Kurtzman C.P."/>
            <person name="Blackwell M."/>
            <person name="Grigoriev I.V."/>
            <person name="Jeffries T.W."/>
        </authorList>
    </citation>
    <scope>NUCLEOTIDE SEQUENCE [LARGE SCALE GENOMIC DNA]</scope>
    <source>
        <strain evidence="4">NRRL Y-1933</strain>
    </source>
</reference>
<feature type="transmembrane region" description="Helical" evidence="2">
    <location>
        <begin position="36"/>
        <end position="55"/>
    </location>
</feature>
<dbReference type="RefSeq" id="XP_020074595.1">
    <property type="nucleotide sequence ID" value="XM_020218974.1"/>
</dbReference>
<dbReference type="OrthoDB" id="191139at2759"/>
<dbReference type="GO" id="GO:0005811">
    <property type="term" value="C:lipid droplet"/>
    <property type="evidence" value="ECO:0007669"/>
    <property type="project" value="EnsemblFungi"/>
</dbReference>
<accession>A0A1E4RE27</accession>
<evidence type="ECO:0000313" key="3">
    <source>
        <dbReference type="EMBL" id="ODV65528.1"/>
    </source>
</evidence>
<keyword evidence="4" id="KW-1185">Reference proteome</keyword>
<dbReference type="PANTHER" id="PTHR43157:SF31">
    <property type="entry name" value="PHOSPHATIDYLINOSITOL-GLYCAN BIOSYNTHESIS CLASS F PROTEIN"/>
    <property type="match status" value="1"/>
</dbReference>
<evidence type="ECO:0000256" key="2">
    <source>
        <dbReference type="SAM" id="Phobius"/>
    </source>
</evidence>
<dbReference type="PRINTS" id="PR00081">
    <property type="entry name" value="GDHRDH"/>
</dbReference>
<dbReference type="InterPro" id="IPR036291">
    <property type="entry name" value="NAD(P)-bd_dom_sf"/>
</dbReference>
<dbReference type="GO" id="GO:0016491">
    <property type="term" value="F:oxidoreductase activity"/>
    <property type="evidence" value="ECO:0007669"/>
    <property type="project" value="UniProtKB-KW"/>
</dbReference>
<feature type="transmembrane region" description="Helical" evidence="2">
    <location>
        <begin position="256"/>
        <end position="275"/>
    </location>
</feature>
<dbReference type="GO" id="GO:0006624">
    <property type="term" value="P:vacuolar protein processing"/>
    <property type="evidence" value="ECO:0007669"/>
    <property type="project" value="EnsemblFungi"/>
</dbReference>
<dbReference type="STRING" id="984485.A0A1E4RE27"/>
<dbReference type="AlphaFoldDB" id="A0A1E4RE27"/>
<dbReference type="GO" id="GO:0034389">
    <property type="term" value="P:lipid droplet organization"/>
    <property type="evidence" value="ECO:0007669"/>
    <property type="project" value="EnsemblFungi"/>
</dbReference>
<dbReference type="PANTHER" id="PTHR43157">
    <property type="entry name" value="PHOSPHATIDYLINOSITOL-GLYCAN BIOSYNTHESIS CLASS F PROTEIN-RELATED"/>
    <property type="match status" value="1"/>
</dbReference>
<keyword evidence="2" id="KW-0812">Transmembrane</keyword>
<dbReference type="Gene3D" id="3.40.50.720">
    <property type="entry name" value="NAD(P)-binding Rossmann-like Domain"/>
    <property type="match status" value="1"/>
</dbReference>
<dbReference type="Pfam" id="PF00106">
    <property type="entry name" value="adh_short"/>
    <property type="match status" value="1"/>
</dbReference>
<gene>
    <name evidence="3" type="ORF">HYPBUDRAFT_113507</name>
</gene>
<evidence type="ECO:0000256" key="1">
    <source>
        <dbReference type="ARBA" id="ARBA00023002"/>
    </source>
</evidence>
<dbReference type="InterPro" id="IPR002347">
    <property type="entry name" value="SDR_fam"/>
</dbReference>
<protein>
    <submittedName>
        <fullName evidence="3">NAD(P)-binding protein</fullName>
    </submittedName>
</protein>
<name>A0A1E4RE27_9ASCO</name>
<dbReference type="SUPFAM" id="SSF51735">
    <property type="entry name" value="NAD(P)-binding Rossmann-fold domains"/>
    <property type="match status" value="1"/>
</dbReference>
<organism evidence="3 4">
    <name type="scientific">Hyphopichia burtonii NRRL Y-1933</name>
    <dbReference type="NCBI Taxonomy" id="984485"/>
    <lineage>
        <taxon>Eukaryota</taxon>
        <taxon>Fungi</taxon>
        <taxon>Dikarya</taxon>
        <taxon>Ascomycota</taxon>
        <taxon>Saccharomycotina</taxon>
        <taxon>Pichiomycetes</taxon>
        <taxon>Debaryomycetaceae</taxon>
        <taxon>Hyphopichia</taxon>
    </lineage>
</organism>
<dbReference type="GO" id="GO:0005773">
    <property type="term" value="C:vacuole"/>
    <property type="evidence" value="ECO:0007669"/>
    <property type="project" value="GOC"/>
</dbReference>
<keyword evidence="2" id="KW-1133">Transmembrane helix</keyword>
<dbReference type="GO" id="GO:0007033">
    <property type="term" value="P:vacuole organization"/>
    <property type="evidence" value="ECO:0007669"/>
    <property type="project" value="EnsemblFungi"/>
</dbReference>